<dbReference type="Gene3D" id="3.40.50.150">
    <property type="entry name" value="Vaccinia Virus protein VP39"/>
    <property type="match status" value="1"/>
</dbReference>
<evidence type="ECO:0000256" key="8">
    <source>
        <dbReference type="ARBA" id="ARBA00047841"/>
    </source>
</evidence>
<name>A0A6A6H0H9_VIRVR</name>
<evidence type="ECO:0000256" key="2">
    <source>
        <dbReference type="ARBA" id="ARBA00005189"/>
    </source>
</evidence>
<evidence type="ECO:0000259" key="9">
    <source>
        <dbReference type="Pfam" id="PF13649"/>
    </source>
</evidence>
<gene>
    <name evidence="10" type="ORF">EV356DRAFT_518449</name>
</gene>
<reference evidence="10" key="1">
    <citation type="journal article" date="2020" name="Stud. Mycol.">
        <title>101 Dothideomycetes genomes: a test case for predicting lifestyles and emergence of pathogens.</title>
        <authorList>
            <person name="Haridas S."/>
            <person name="Albert R."/>
            <person name="Binder M."/>
            <person name="Bloem J."/>
            <person name="Labutti K."/>
            <person name="Salamov A."/>
            <person name="Andreopoulos B."/>
            <person name="Baker S."/>
            <person name="Barry K."/>
            <person name="Bills G."/>
            <person name="Bluhm B."/>
            <person name="Cannon C."/>
            <person name="Castanera R."/>
            <person name="Culley D."/>
            <person name="Daum C."/>
            <person name="Ezra D."/>
            <person name="Gonzalez J."/>
            <person name="Henrissat B."/>
            <person name="Kuo A."/>
            <person name="Liang C."/>
            <person name="Lipzen A."/>
            <person name="Lutzoni F."/>
            <person name="Magnuson J."/>
            <person name="Mondo S."/>
            <person name="Nolan M."/>
            <person name="Ohm R."/>
            <person name="Pangilinan J."/>
            <person name="Park H.-J."/>
            <person name="Ramirez L."/>
            <person name="Alfaro M."/>
            <person name="Sun H."/>
            <person name="Tritt A."/>
            <person name="Yoshinaga Y."/>
            <person name="Zwiers L.-H."/>
            <person name="Turgeon B."/>
            <person name="Goodwin S."/>
            <person name="Spatafora J."/>
            <person name="Crous P."/>
            <person name="Grigoriev I."/>
        </authorList>
    </citation>
    <scope>NUCLEOTIDE SEQUENCE</scope>
    <source>
        <strain evidence="10">Tuck. ex Michener</strain>
    </source>
</reference>
<evidence type="ECO:0000256" key="1">
    <source>
        <dbReference type="ARBA" id="ARBA00004969"/>
    </source>
</evidence>
<proteinExistence type="predicted"/>
<feature type="domain" description="Methyltransferase" evidence="9">
    <location>
        <begin position="53"/>
        <end position="143"/>
    </location>
</feature>
<dbReference type="PANTHER" id="PTHR44307">
    <property type="entry name" value="PHOSPHOETHANOLAMINE METHYLTRANSFERASE"/>
    <property type="match status" value="1"/>
</dbReference>
<keyword evidence="3 10" id="KW-0489">Methyltransferase</keyword>
<dbReference type="EMBL" id="ML991825">
    <property type="protein sequence ID" value="KAF2231584.1"/>
    <property type="molecule type" value="Genomic_DNA"/>
</dbReference>
<evidence type="ECO:0000256" key="3">
    <source>
        <dbReference type="ARBA" id="ARBA00022603"/>
    </source>
</evidence>
<dbReference type="Proteomes" id="UP000800092">
    <property type="component" value="Unassembled WGS sequence"/>
</dbReference>
<dbReference type="SUPFAM" id="SSF53335">
    <property type="entry name" value="S-adenosyl-L-methionine-dependent methyltransferases"/>
    <property type="match status" value="1"/>
</dbReference>
<organism evidence="10 11">
    <name type="scientific">Viridothelium virens</name>
    <name type="common">Speckled blister lichen</name>
    <name type="synonym">Trypethelium virens</name>
    <dbReference type="NCBI Taxonomy" id="1048519"/>
    <lineage>
        <taxon>Eukaryota</taxon>
        <taxon>Fungi</taxon>
        <taxon>Dikarya</taxon>
        <taxon>Ascomycota</taxon>
        <taxon>Pezizomycotina</taxon>
        <taxon>Dothideomycetes</taxon>
        <taxon>Dothideomycetes incertae sedis</taxon>
        <taxon>Trypetheliales</taxon>
        <taxon>Trypetheliaceae</taxon>
        <taxon>Viridothelium</taxon>
    </lineage>
</organism>
<comment type="catalytic activity">
    <reaction evidence="7">
        <text>phosphoethanolamine + S-adenosyl-L-methionine = N-methylethanolamine phosphate + S-adenosyl-L-homocysteine + H(+)</text>
        <dbReference type="Rhea" id="RHEA:20365"/>
        <dbReference type="ChEBI" id="CHEBI:15378"/>
        <dbReference type="ChEBI" id="CHEBI:57781"/>
        <dbReference type="ChEBI" id="CHEBI:57856"/>
        <dbReference type="ChEBI" id="CHEBI:58190"/>
        <dbReference type="ChEBI" id="CHEBI:59789"/>
        <dbReference type="EC" id="2.1.1.103"/>
    </reaction>
    <physiologicalReaction direction="left-to-right" evidence="7">
        <dbReference type="Rhea" id="RHEA:20366"/>
    </physiologicalReaction>
</comment>
<dbReference type="GO" id="GO:0032259">
    <property type="term" value="P:methylation"/>
    <property type="evidence" value="ECO:0007669"/>
    <property type="project" value="UniProtKB-KW"/>
</dbReference>
<dbReference type="EC" id="2.1.1.103" evidence="5"/>
<evidence type="ECO:0000256" key="5">
    <source>
        <dbReference type="ARBA" id="ARBA00035674"/>
    </source>
</evidence>
<accession>A0A6A6H0H9</accession>
<dbReference type="InterPro" id="IPR041698">
    <property type="entry name" value="Methyltransf_25"/>
</dbReference>
<evidence type="ECO:0000313" key="11">
    <source>
        <dbReference type="Proteomes" id="UP000800092"/>
    </source>
</evidence>
<protein>
    <recommendedName>
        <fullName evidence="5">phosphoethanolamine N-methyltransferase</fullName>
        <ecNumber evidence="5">2.1.1.103</ecNumber>
    </recommendedName>
</protein>
<dbReference type="AlphaFoldDB" id="A0A6A6H0H9"/>
<dbReference type="InterPro" id="IPR029063">
    <property type="entry name" value="SAM-dependent_MTases_sf"/>
</dbReference>
<comment type="catalytic activity">
    <reaction evidence="8">
        <text>N-methylethanolamine phosphate + S-adenosyl-L-methionine = N,N-dimethylethanolamine phosphate + S-adenosyl-L-homocysteine + H(+)</text>
        <dbReference type="Rhea" id="RHEA:25321"/>
        <dbReference type="ChEBI" id="CHEBI:15378"/>
        <dbReference type="ChEBI" id="CHEBI:57781"/>
        <dbReference type="ChEBI" id="CHEBI:57856"/>
        <dbReference type="ChEBI" id="CHEBI:58641"/>
        <dbReference type="ChEBI" id="CHEBI:59789"/>
        <dbReference type="EC" id="2.1.1.103"/>
    </reaction>
    <physiologicalReaction direction="left-to-right" evidence="8">
        <dbReference type="Rhea" id="RHEA:25322"/>
    </physiologicalReaction>
</comment>
<comment type="pathway">
    <text evidence="1">Phospholipid metabolism; phosphatidylcholine biosynthesis.</text>
</comment>
<dbReference type="PANTHER" id="PTHR44307:SF2">
    <property type="entry name" value="PHOSPHOETHANOLAMINE METHYLTRANSFERASE ISOFORM X1"/>
    <property type="match status" value="1"/>
</dbReference>
<dbReference type="Pfam" id="PF13649">
    <property type="entry name" value="Methyltransf_25"/>
    <property type="match status" value="1"/>
</dbReference>
<keyword evidence="11" id="KW-1185">Reference proteome</keyword>
<dbReference type="OrthoDB" id="540004at2759"/>
<comment type="pathway">
    <text evidence="2">Lipid metabolism.</text>
</comment>
<evidence type="ECO:0000313" key="10">
    <source>
        <dbReference type="EMBL" id="KAF2231584.1"/>
    </source>
</evidence>
<keyword evidence="4 10" id="KW-0808">Transferase</keyword>
<evidence type="ECO:0000256" key="7">
    <source>
        <dbReference type="ARBA" id="ARBA00047622"/>
    </source>
</evidence>
<evidence type="ECO:0000256" key="4">
    <source>
        <dbReference type="ARBA" id="ARBA00022679"/>
    </source>
</evidence>
<evidence type="ECO:0000256" key="6">
    <source>
        <dbReference type="ARBA" id="ARBA00047619"/>
    </source>
</evidence>
<dbReference type="GO" id="GO:0000234">
    <property type="term" value="F:phosphoethanolamine N-methyltransferase activity"/>
    <property type="evidence" value="ECO:0007669"/>
    <property type="project" value="UniProtKB-EC"/>
</dbReference>
<sequence length="232" mass="25594">MADKNASQKDHVVINADFFDSMGADYEKAFGHDVGLHNFIKRAVTFFPPAATVLDIGCGTGTPVASTIAAHGHRIIGIDSSQSMVDLSRKAVPSGTFEVVDMKEYSPKEKIDVVLSILSLFQLSREQIEFMSGRWADWLAPGGILCIGTMDPAELDLKDAIYDEDKMCVRGISHLFMGEPGHLILMTREGWGNMLRTAGFEVIETEKDTFEPPPEAKCDPEPHYFVIARKIS</sequence>
<dbReference type="CDD" id="cd02440">
    <property type="entry name" value="AdoMet_MTases"/>
    <property type="match status" value="1"/>
</dbReference>
<comment type="catalytic activity">
    <reaction evidence="6">
        <text>N,N-dimethylethanolamine phosphate + S-adenosyl-L-methionine = phosphocholine + S-adenosyl-L-homocysteine + H(+)</text>
        <dbReference type="Rhea" id="RHEA:25325"/>
        <dbReference type="ChEBI" id="CHEBI:15378"/>
        <dbReference type="ChEBI" id="CHEBI:57856"/>
        <dbReference type="ChEBI" id="CHEBI:58641"/>
        <dbReference type="ChEBI" id="CHEBI:59789"/>
        <dbReference type="ChEBI" id="CHEBI:295975"/>
        <dbReference type="EC" id="2.1.1.103"/>
    </reaction>
    <physiologicalReaction direction="left-to-right" evidence="6">
        <dbReference type="Rhea" id="RHEA:25326"/>
    </physiologicalReaction>
</comment>